<dbReference type="InterPro" id="IPR029058">
    <property type="entry name" value="AB_hydrolase_fold"/>
</dbReference>
<dbReference type="RefSeq" id="WP_093031103.1">
    <property type="nucleotide sequence ID" value="NZ_FOAG01000001.1"/>
</dbReference>
<proteinExistence type="predicted"/>
<reference evidence="2 3" key="1">
    <citation type="submission" date="2016-10" db="EMBL/GenBank/DDBJ databases">
        <authorList>
            <person name="de Groot N.N."/>
        </authorList>
    </citation>
    <scope>NUCLEOTIDE SEQUENCE [LARGE SCALE GENOMIC DNA]</scope>
    <source>
        <strain evidence="2 3">DSM 100674</strain>
    </source>
</reference>
<organism evidence="2 3">
    <name type="scientific">Roseovarius azorensis</name>
    <dbReference type="NCBI Taxonomy" id="1287727"/>
    <lineage>
        <taxon>Bacteria</taxon>
        <taxon>Pseudomonadati</taxon>
        <taxon>Pseudomonadota</taxon>
        <taxon>Alphaproteobacteria</taxon>
        <taxon>Rhodobacterales</taxon>
        <taxon>Roseobacteraceae</taxon>
        <taxon>Roseovarius</taxon>
    </lineage>
</organism>
<feature type="domain" description="T6SS Phospholipase effector Tle1-like catalytic" evidence="1">
    <location>
        <begin position="35"/>
        <end position="283"/>
    </location>
</feature>
<dbReference type="AlphaFoldDB" id="A0A1H7GRQ7"/>
<dbReference type="Pfam" id="PF09994">
    <property type="entry name" value="T6SS_Tle1-like_cat"/>
    <property type="match status" value="1"/>
</dbReference>
<dbReference type="PANTHER" id="PTHR33840:SF1">
    <property type="entry name" value="TLE1 PHOSPHOLIPASE DOMAIN-CONTAINING PROTEIN"/>
    <property type="match status" value="1"/>
</dbReference>
<protein>
    <submittedName>
        <fullName evidence="2">Uncharacterized protein, PA2063/DUF2235 family</fullName>
    </submittedName>
</protein>
<dbReference type="OrthoDB" id="4378831at2"/>
<dbReference type="PANTHER" id="PTHR33840">
    <property type="match status" value="1"/>
</dbReference>
<evidence type="ECO:0000313" key="2">
    <source>
        <dbReference type="EMBL" id="SEK40719.1"/>
    </source>
</evidence>
<sequence length="362" mass="40643">MSWRNWTKSVYEWLRPGPRAGQPAFAHRRGPVSHVLILDGTMSTLAEGCETNAGLTYKLLREVAGPDLSLYYEAGIQWRDWRATGDIIMGRGINRQIRRAYGYLASRYRPGDRIFMFGYSRGAYAVRSLAGVIDRIGLLRAEEATERNVHTAFRHYRCTPNSTASADFARAYCHADTHIEMVGVWDTVKALGMRIPILWRFRVDAHGFHSHQLGRSIRHGFHALALDETRNAYTPVLWECPPGFEGDVEQVWFRGSHGDVGGQLCGFNAARPLSNIPLVWMLERAEGCALPLPPGWRARFAQDVHAPSVGTWQGWSKVLLMRAPRVVGRDPSERLHESVGGRIGTGWRGPRLTGMLKEQGGV</sequence>
<evidence type="ECO:0000259" key="1">
    <source>
        <dbReference type="Pfam" id="PF09994"/>
    </source>
</evidence>
<dbReference type="InterPro" id="IPR018712">
    <property type="entry name" value="Tle1-like_cat"/>
</dbReference>
<dbReference type="Proteomes" id="UP000199582">
    <property type="component" value="Unassembled WGS sequence"/>
</dbReference>
<name>A0A1H7GRQ7_9RHOB</name>
<evidence type="ECO:0000313" key="3">
    <source>
        <dbReference type="Proteomes" id="UP000199582"/>
    </source>
</evidence>
<accession>A0A1H7GRQ7</accession>
<dbReference type="EMBL" id="FOAG01000001">
    <property type="protein sequence ID" value="SEK40719.1"/>
    <property type="molecule type" value="Genomic_DNA"/>
</dbReference>
<dbReference type="SUPFAM" id="SSF53474">
    <property type="entry name" value="alpha/beta-Hydrolases"/>
    <property type="match status" value="1"/>
</dbReference>
<dbReference type="STRING" id="1287727.SAMN05443999_101369"/>
<gene>
    <name evidence="2" type="ORF">SAMN05443999_101369</name>
</gene>
<keyword evidence="3" id="KW-1185">Reference proteome</keyword>